<evidence type="ECO:0000313" key="2">
    <source>
        <dbReference type="EMBL" id="QJH99770.1"/>
    </source>
</evidence>
<organism evidence="2">
    <name type="scientific">viral metagenome</name>
    <dbReference type="NCBI Taxonomy" id="1070528"/>
    <lineage>
        <taxon>unclassified sequences</taxon>
        <taxon>metagenomes</taxon>
        <taxon>organismal metagenomes</taxon>
    </lineage>
</organism>
<dbReference type="AlphaFoldDB" id="A0A6M3XP37"/>
<name>A0A6M3XP37_9ZZZZ</name>
<accession>A0A6M3XP37</accession>
<dbReference type="EMBL" id="MT144807">
    <property type="protein sequence ID" value="QJH99770.1"/>
    <property type="molecule type" value="Genomic_DNA"/>
</dbReference>
<dbReference type="InterPro" id="IPR001387">
    <property type="entry name" value="Cro/C1-type_HTH"/>
</dbReference>
<dbReference type="SUPFAM" id="SSF47413">
    <property type="entry name" value="lambda repressor-like DNA-binding domains"/>
    <property type="match status" value="1"/>
</dbReference>
<protein>
    <submittedName>
        <fullName evidence="2">Putative DNA binding, helix-turn-helix domain containing protein</fullName>
    </submittedName>
</protein>
<feature type="domain" description="HTH cro/C1-type" evidence="1">
    <location>
        <begin position="99"/>
        <end position="155"/>
    </location>
</feature>
<proteinExistence type="predicted"/>
<dbReference type="InterPro" id="IPR010982">
    <property type="entry name" value="Lambda_DNA-bd_dom_sf"/>
</dbReference>
<dbReference type="GO" id="GO:0003677">
    <property type="term" value="F:DNA binding"/>
    <property type="evidence" value="ECO:0007669"/>
    <property type="project" value="InterPro"/>
</dbReference>
<dbReference type="PROSITE" id="PS50943">
    <property type="entry name" value="HTH_CROC1"/>
    <property type="match status" value="1"/>
</dbReference>
<dbReference type="CDD" id="cd00093">
    <property type="entry name" value="HTH_XRE"/>
    <property type="match status" value="1"/>
</dbReference>
<gene>
    <name evidence="2" type="ORF">TM448B01667_0019</name>
</gene>
<dbReference type="Pfam" id="PF13455">
    <property type="entry name" value="MUG113"/>
    <property type="match status" value="1"/>
</dbReference>
<dbReference type="Pfam" id="PF01381">
    <property type="entry name" value="HTH_3"/>
    <property type="match status" value="1"/>
</dbReference>
<dbReference type="SMART" id="SM00530">
    <property type="entry name" value="HTH_XRE"/>
    <property type="match status" value="1"/>
</dbReference>
<dbReference type="Gene3D" id="1.10.260.40">
    <property type="entry name" value="lambda repressor-like DNA-binding domains"/>
    <property type="match status" value="1"/>
</dbReference>
<reference evidence="2" key="1">
    <citation type="submission" date="2020-03" db="EMBL/GenBank/DDBJ databases">
        <title>The deep terrestrial virosphere.</title>
        <authorList>
            <person name="Holmfeldt K."/>
            <person name="Nilsson E."/>
            <person name="Simone D."/>
            <person name="Lopez-Fernandez M."/>
            <person name="Wu X."/>
            <person name="de Brujin I."/>
            <person name="Lundin D."/>
            <person name="Andersson A."/>
            <person name="Bertilsson S."/>
            <person name="Dopson M."/>
        </authorList>
    </citation>
    <scope>NUCLEOTIDE SEQUENCE</scope>
    <source>
        <strain evidence="2">TM448B01667</strain>
    </source>
</reference>
<sequence>MIYFIRSESGHVKIGYSRNRNIQKRLVSLQTSCPLELTILKVINGNRDKEKAFHAQFAKYKSSGEWFILSDEISKFIETINDTIFISKKKPTNKKEHPLERYRKIHNMTQGQLAKKLKTSISTVSRVESEKQKVDGETATQWEEALEKEVRKEELVWP</sequence>
<evidence type="ECO:0000259" key="1">
    <source>
        <dbReference type="PROSITE" id="PS50943"/>
    </source>
</evidence>
<dbReference type="InterPro" id="IPR018306">
    <property type="entry name" value="Phage_T5_Orf172_DNA-bd"/>
</dbReference>
<dbReference type="SMART" id="SM00974">
    <property type="entry name" value="T5orf172"/>
    <property type="match status" value="1"/>
</dbReference>